<evidence type="ECO:0000313" key="10">
    <source>
        <dbReference type="Proteomes" id="UP000192656"/>
    </source>
</evidence>
<protein>
    <recommendedName>
        <fullName evidence="3">peptide-methionine (R)-S-oxide reductase</fullName>
        <ecNumber evidence="3">1.8.4.12</ecNumber>
    </recommendedName>
</protein>
<gene>
    <name evidence="9" type="ORF">SAMN06297251_10745</name>
</gene>
<evidence type="ECO:0000256" key="3">
    <source>
        <dbReference type="ARBA" id="ARBA00012499"/>
    </source>
</evidence>
<dbReference type="GO" id="GO:0005737">
    <property type="term" value="C:cytoplasm"/>
    <property type="evidence" value="ECO:0007669"/>
    <property type="project" value="TreeGrafter"/>
</dbReference>
<name>A0A1W2BPQ9_9HYPH</name>
<dbReference type="InterPro" id="IPR028427">
    <property type="entry name" value="Met_Sox_Rdtase_MsrB"/>
</dbReference>
<dbReference type="FunFam" id="2.170.150.20:FF:000001">
    <property type="entry name" value="Peptide methionine sulfoxide reductase MsrB"/>
    <property type="match status" value="1"/>
</dbReference>
<keyword evidence="6" id="KW-0560">Oxidoreductase</keyword>
<dbReference type="Proteomes" id="UP000192656">
    <property type="component" value="Unassembled WGS sequence"/>
</dbReference>
<evidence type="ECO:0000256" key="1">
    <source>
        <dbReference type="ARBA" id="ARBA00001947"/>
    </source>
</evidence>
<evidence type="ECO:0000256" key="2">
    <source>
        <dbReference type="ARBA" id="ARBA00007174"/>
    </source>
</evidence>
<evidence type="ECO:0000256" key="7">
    <source>
        <dbReference type="ARBA" id="ARBA00048488"/>
    </source>
</evidence>
<dbReference type="PANTHER" id="PTHR10173">
    <property type="entry name" value="METHIONINE SULFOXIDE REDUCTASE"/>
    <property type="match status" value="1"/>
</dbReference>
<keyword evidence="5" id="KW-0862">Zinc</keyword>
<dbReference type="GO" id="GO:0030091">
    <property type="term" value="P:protein repair"/>
    <property type="evidence" value="ECO:0007669"/>
    <property type="project" value="InterPro"/>
</dbReference>
<dbReference type="RefSeq" id="WP_170923233.1">
    <property type="nucleotide sequence ID" value="NZ_FWXR01000007.1"/>
</dbReference>
<evidence type="ECO:0000313" key="9">
    <source>
        <dbReference type="EMBL" id="SMC74955.1"/>
    </source>
</evidence>
<organism evidence="9 10">
    <name type="scientific">Fulvimarina manganoxydans</name>
    <dbReference type="NCBI Taxonomy" id="937218"/>
    <lineage>
        <taxon>Bacteria</taxon>
        <taxon>Pseudomonadati</taxon>
        <taxon>Pseudomonadota</taxon>
        <taxon>Alphaproteobacteria</taxon>
        <taxon>Hyphomicrobiales</taxon>
        <taxon>Aurantimonadaceae</taxon>
        <taxon>Fulvimarina</taxon>
    </lineage>
</organism>
<dbReference type="InterPro" id="IPR011057">
    <property type="entry name" value="Mss4-like_sf"/>
</dbReference>
<dbReference type="AlphaFoldDB" id="A0A1W2BPQ9"/>
<evidence type="ECO:0000259" key="8">
    <source>
        <dbReference type="PROSITE" id="PS51790"/>
    </source>
</evidence>
<feature type="domain" description="MsrB" evidence="8">
    <location>
        <begin position="16"/>
        <end position="137"/>
    </location>
</feature>
<dbReference type="NCBIfam" id="TIGR00357">
    <property type="entry name" value="peptide-methionine (R)-S-oxide reductase MsrB"/>
    <property type="match status" value="1"/>
</dbReference>
<comment type="cofactor">
    <cofactor evidence="1">
        <name>Zn(2+)</name>
        <dbReference type="ChEBI" id="CHEBI:29105"/>
    </cofactor>
</comment>
<evidence type="ECO:0000256" key="6">
    <source>
        <dbReference type="ARBA" id="ARBA00023002"/>
    </source>
</evidence>
<comment type="similarity">
    <text evidence="2">Belongs to the MsrB Met sulfoxide reductase family.</text>
</comment>
<dbReference type="SUPFAM" id="SSF51316">
    <property type="entry name" value="Mss4-like"/>
    <property type="match status" value="1"/>
</dbReference>
<dbReference type="PANTHER" id="PTHR10173:SF57">
    <property type="entry name" value="PEPTIDE-METHIONINE (R)-S-OXIDE REDUCTASE"/>
    <property type="match status" value="1"/>
</dbReference>
<dbReference type="Pfam" id="PF01641">
    <property type="entry name" value="SelR"/>
    <property type="match status" value="1"/>
</dbReference>
<dbReference type="InterPro" id="IPR002579">
    <property type="entry name" value="Met_Sox_Rdtase_MsrB_dom"/>
</dbReference>
<reference evidence="9 10" key="1">
    <citation type="submission" date="2017-04" db="EMBL/GenBank/DDBJ databases">
        <authorList>
            <person name="Afonso C.L."/>
            <person name="Miller P.J."/>
            <person name="Scott M.A."/>
            <person name="Spackman E."/>
            <person name="Goraichik I."/>
            <person name="Dimitrov K.M."/>
            <person name="Suarez D.L."/>
            <person name="Swayne D.E."/>
        </authorList>
    </citation>
    <scope>NUCLEOTIDE SEQUENCE [LARGE SCALE GENOMIC DNA]</scope>
    <source>
        <strain evidence="9 10">CGMCC 1.10972</strain>
    </source>
</reference>
<dbReference type="EMBL" id="FWXR01000007">
    <property type="protein sequence ID" value="SMC74955.1"/>
    <property type="molecule type" value="Genomic_DNA"/>
</dbReference>
<keyword evidence="10" id="KW-1185">Reference proteome</keyword>
<accession>A0A1W2BPQ9</accession>
<dbReference type="PROSITE" id="PS51790">
    <property type="entry name" value="MSRB"/>
    <property type="match status" value="1"/>
</dbReference>
<dbReference type="Gene3D" id="2.170.150.20">
    <property type="entry name" value="Peptide methionine sulfoxide reductase"/>
    <property type="match status" value="1"/>
</dbReference>
<dbReference type="EC" id="1.8.4.12" evidence="3"/>
<dbReference type="STRING" id="937218.SAMN06297251_10745"/>
<keyword evidence="4" id="KW-0479">Metal-binding</keyword>
<dbReference type="GO" id="GO:0033743">
    <property type="term" value="F:peptide-methionine (R)-S-oxide reductase activity"/>
    <property type="evidence" value="ECO:0007669"/>
    <property type="project" value="UniProtKB-EC"/>
</dbReference>
<evidence type="ECO:0000256" key="4">
    <source>
        <dbReference type="ARBA" id="ARBA00022723"/>
    </source>
</evidence>
<evidence type="ECO:0000256" key="5">
    <source>
        <dbReference type="ARBA" id="ARBA00022833"/>
    </source>
</evidence>
<dbReference type="GO" id="GO:0046872">
    <property type="term" value="F:metal ion binding"/>
    <property type="evidence" value="ECO:0007669"/>
    <property type="project" value="UniProtKB-KW"/>
</dbReference>
<comment type="catalytic activity">
    <reaction evidence="7">
        <text>L-methionyl-[protein] + [thioredoxin]-disulfide + H2O = L-methionyl-(R)-S-oxide-[protein] + [thioredoxin]-dithiol</text>
        <dbReference type="Rhea" id="RHEA:24164"/>
        <dbReference type="Rhea" id="RHEA-COMP:10698"/>
        <dbReference type="Rhea" id="RHEA-COMP:10700"/>
        <dbReference type="Rhea" id="RHEA-COMP:12313"/>
        <dbReference type="Rhea" id="RHEA-COMP:12314"/>
        <dbReference type="ChEBI" id="CHEBI:15377"/>
        <dbReference type="ChEBI" id="CHEBI:16044"/>
        <dbReference type="ChEBI" id="CHEBI:29950"/>
        <dbReference type="ChEBI" id="CHEBI:45764"/>
        <dbReference type="ChEBI" id="CHEBI:50058"/>
        <dbReference type="EC" id="1.8.4.12"/>
    </reaction>
</comment>
<sequence>MDMRSEDADFPVTRTDAEWRQMLTPEQYAVMREHGTERPGSCALLAEKRAGTFTCAGCGQPLFISGTKFESGTGWPSFDTPIEGALEETVDRSYGMVRTEVHCSQCGSHMGHVFPDGPPPTGLRYCINGVAMNFEPAES</sequence>
<dbReference type="GO" id="GO:0006979">
    <property type="term" value="P:response to oxidative stress"/>
    <property type="evidence" value="ECO:0007669"/>
    <property type="project" value="InterPro"/>
</dbReference>
<proteinExistence type="inferred from homology"/>